<dbReference type="NCBIfam" id="TIGR00494">
    <property type="entry name" value="crcB"/>
    <property type="match status" value="1"/>
</dbReference>
<dbReference type="PANTHER" id="PTHR28259:SF1">
    <property type="entry name" value="FLUORIDE EXPORT PROTEIN 1-RELATED"/>
    <property type="match status" value="1"/>
</dbReference>
<dbReference type="InterPro" id="IPR003691">
    <property type="entry name" value="FluC"/>
</dbReference>
<evidence type="ECO:0000256" key="3">
    <source>
        <dbReference type="ARBA" id="ARBA00022692"/>
    </source>
</evidence>
<comment type="function">
    <text evidence="9 10">Fluoride-specific ion channel. Important for reducing fluoride concentration in the cell, thus reducing its toxicity.</text>
</comment>
<dbReference type="PANTHER" id="PTHR28259">
    <property type="entry name" value="FLUORIDE EXPORT PROTEIN 1-RELATED"/>
    <property type="match status" value="1"/>
</dbReference>
<feature type="transmembrane region" description="Helical" evidence="10">
    <location>
        <begin position="96"/>
        <end position="120"/>
    </location>
</feature>
<feature type="transmembrane region" description="Helical" evidence="10">
    <location>
        <begin position="32"/>
        <end position="54"/>
    </location>
</feature>
<keyword evidence="10" id="KW-0406">Ion transport</keyword>
<comment type="similarity">
    <text evidence="7 10">Belongs to the fluoride channel Fluc/FEX (TC 1.A.43) family.</text>
</comment>
<keyword evidence="10" id="KW-0915">Sodium</keyword>
<proteinExistence type="inferred from homology"/>
<keyword evidence="10" id="KW-0479">Metal-binding</keyword>
<evidence type="ECO:0000313" key="12">
    <source>
        <dbReference type="Proteomes" id="UP000177309"/>
    </source>
</evidence>
<comment type="caution">
    <text evidence="11">The sequence shown here is derived from an EMBL/GenBank/DDBJ whole genome shotgun (WGS) entry which is preliminary data.</text>
</comment>
<evidence type="ECO:0000256" key="7">
    <source>
        <dbReference type="ARBA" id="ARBA00035120"/>
    </source>
</evidence>
<dbReference type="HAMAP" id="MF_00454">
    <property type="entry name" value="FluC"/>
    <property type="match status" value="1"/>
</dbReference>
<keyword evidence="3 10" id="KW-0812">Transmembrane</keyword>
<evidence type="ECO:0000256" key="2">
    <source>
        <dbReference type="ARBA" id="ARBA00022475"/>
    </source>
</evidence>
<dbReference type="Pfam" id="PF02537">
    <property type="entry name" value="CRCB"/>
    <property type="match status" value="1"/>
</dbReference>
<evidence type="ECO:0000256" key="4">
    <source>
        <dbReference type="ARBA" id="ARBA00022989"/>
    </source>
</evidence>
<protein>
    <recommendedName>
        <fullName evidence="10">Fluoride-specific ion channel FluC</fullName>
    </recommendedName>
</protein>
<evidence type="ECO:0000313" key="11">
    <source>
        <dbReference type="EMBL" id="OGC33678.1"/>
    </source>
</evidence>
<gene>
    <name evidence="10" type="primary">fluC</name>
    <name evidence="10" type="synonym">crcB</name>
    <name evidence="11" type="ORF">A2462_02435</name>
</gene>
<comment type="activity regulation">
    <text evidence="10">Na(+) is not transported, but it plays an essential structural role and its presence is essential for fluoride channel function.</text>
</comment>
<keyword evidence="4 10" id="KW-1133">Transmembrane helix</keyword>
<evidence type="ECO:0000256" key="8">
    <source>
        <dbReference type="ARBA" id="ARBA00035585"/>
    </source>
</evidence>
<comment type="catalytic activity">
    <reaction evidence="8">
        <text>fluoride(in) = fluoride(out)</text>
        <dbReference type="Rhea" id="RHEA:76159"/>
        <dbReference type="ChEBI" id="CHEBI:17051"/>
    </reaction>
    <physiologicalReaction direction="left-to-right" evidence="8">
        <dbReference type="Rhea" id="RHEA:76160"/>
    </physiologicalReaction>
</comment>
<keyword evidence="6 10" id="KW-0407">Ion channel</keyword>
<comment type="subcellular location">
    <subcellularLocation>
        <location evidence="1 10">Cell membrane</location>
        <topology evidence="1 10">Multi-pass membrane protein</topology>
    </subcellularLocation>
</comment>
<feature type="binding site" evidence="10">
    <location>
        <position position="77"/>
    </location>
    <ligand>
        <name>Na(+)</name>
        <dbReference type="ChEBI" id="CHEBI:29101"/>
        <note>structural</note>
    </ligand>
</feature>
<name>A0A1F4TLT2_UNCSA</name>
<evidence type="ECO:0000256" key="10">
    <source>
        <dbReference type="HAMAP-Rule" id="MF_00454"/>
    </source>
</evidence>
<evidence type="ECO:0000256" key="6">
    <source>
        <dbReference type="ARBA" id="ARBA00023303"/>
    </source>
</evidence>
<reference evidence="11 12" key="1">
    <citation type="journal article" date="2016" name="Nat. Commun.">
        <title>Thousands of microbial genomes shed light on interconnected biogeochemical processes in an aquifer system.</title>
        <authorList>
            <person name="Anantharaman K."/>
            <person name="Brown C.T."/>
            <person name="Hug L.A."/>
            <person name="Sharon I."/>
            <person name="Castelle C.J."/>
            <person name="Probst A.J."/>
            <person name="Thomas B.C."/>
            <person name="Singh A."/>
            <person name="Wilkins M.J."/>
            <person name="Karaoz U."/>
            <person name="Brodie E.L."/>
            <person name="Williams K.H."/>
            <person name="Hubbard S.S."/>
            <person name="Banfield J.F."/>
        </authorList>
    </citation>
    <scope>NUCLEOTIDE SEQUENCE [LARGE SCALE GENOMIC DNA]</scope>
</reference>
<feature type="transmembrane region" description="Helical" evidence="10">
    <location>
        <begin position="66"/>
        <end position="84"/>
    </location>
</feature>
<keyword evidence="10" id="KW-0813">Transport</keyword>
<dbReference type="EMBL" id="MEUI01000030">
    <property type="protein sequence ID" value="OGC33678.1"/>
    <property type="molecule type" value="Genomic_DNA"/>
</dbReference>
<dbReference type="GO" id="GO:0140114">
    <property type="term" value="P:cellular detoxification of fluoride"/>
    <property type="evidence" value="ECO:0007669"/>
    <property type="project" value="UniProtKB-UniRule"/>
</dbReference>
<sequence>MKTIIAIAFGGALGALSRYAVSWFTFKHIKTFFPVGTLTVNLIGSFLIGLLWGLFAEIKIPSSVRIFLLIGFLGSFTTFSAFTLDNYAMFKEGKVLAAFTNIFITNFLCLALTFAGIMLAKSLTR</sequence>
<dbReference type="GO" id="GO:0062054">
    <property type="term" value="F:fluoride channel activity"/>
    <property type="evidence" value="ECO:0007669"/>
    <property type="project" value="UniProtKB-UniRule"/>
</dbReference>
<dbReference type="GO" id="GO:0046872">
    <property type="term" value="F:metal ion binding"/>
    <property type="evidence" value="ECO:0007669"/>
    <property type="project" value="UniProtKB-KW"/>
</dbReference>
<feature type="binding site" evidence="10">
    <location>
        <position position="74"/>
    </location>
    <ligand>
        <name>Na(+)</name>
        <dbReference type="ChEBI" id="CHEBI:29101"/>
        <note>structural</note>
    </ligand>
</feature>
<evidence type="ECO:0000256" key="1">
    <source>
        <dbReference type="ARBA" id="ARBA00004651"/>
    </source>
</evidence>
<dbReference type="GO" id="GO:0005886">
    <property type="term" value="C:plasma membrane"/>
    <property type="evidence" value="ECO:0007669"/>
    <property type="project" value="UniProtKB-SubCell"/>
</dbReference>
<evidence type="ECO:0000256" key="9">
    <source>
        <dbReference type="ARBA" id="ARBA00049940"/>
    </source>
</evidence>
<evidence type="ECO:0000256" key="5">
    <source>
        <dbReference type="ARBA" id="ARBA00023136"/>
    </source>
</evidence>
<keyword evidence="2 10" id="KW-1003">Cell membrane</keyword>
<organism evidence="11 12">
    <name type="scientific">candidate division WOR-1 bacterium RIFOXYC2_FULL_41_25</name>
    <dbReference type="NCBI Taxonomy" id="1802586"/>
    <lineage>
        <taxon>Bacteria</taxon>
        <taxon>Bacillati</taxon>
        <taxon>Saganbacteria</taxon>
    </lineage>
</organism>
<keyword evidence="5 10" id="KW-0472">Membrane</keyword>
<accession>A0A1F4TLT2</accession>
<dbReference type="Proteomes" id="UP000177309">
    <property type="component" value="Unassembled WGS sequence"/>
</dbReference>
<dbReference type="AlphaFoldDB" id="A0A1F4TLT2"/>